<dbReference type="SUPFAM" id="SSF53271">
    <property type="entry name" value="PRTase-like"/>
    <property type="match status" value="1"/>
</dbReference>
<evidence type="ECO:0000313" key="1">
    <source>
        <dbReference type="EMBL" id="SDC57158.1"/>
    </source>
</evidence>
<dbReference type="Gene3D" id="3.40.50.2020">
    <property type="match status" value="1"/>
</dbReference>
<dbReference type="STRING" id="168276.SAMN05444580_101250"/>
<gene>
    <name evidence="1" type="ORF">SAMN05444580_101250</name>
</gene>
<protein>
    <recommendedName>
        <fullName evidence="3">Phosphoribosyl transferase domain-containing protein</fullName>
    </recommendedName>
</protein>
<reference evidence="1 2" key="1">
    <citation type="submission" date="2016-10" db="EMBL/GenBank/DDBJ databases">
        <authorList>
            <person name="de Groot N.N."/>
        </authorList>
    </citation>
    <scope>NUCLEOTIDE SEQUENCE [LARGE SCALE GENOMIC DNA]</scope>
    <source>
        <strain evidence="1 2">JCM 11308</strain>
    </source>
</reference>
<sequence>MPTKFSPEELYPVLPAGDGICGVCFGWSEGAELCGSCRQIRDELESSRIDVRSIKVLPISLAVKGDALAGSLYGYKNNGDPAVRADHAGKVRALLHEYVQAHGRCLGAVAGIGKFDLITWVPSAQGARVGTRHPLAAMIEDAPWNCNRATELLSRTTVGVDYHRVHPKRFEVTGDVAGRSVMVVDDVWTRGANAMSAAWALRDAGAAAVAIVVIGRWHTPDYRDSGIYSETAQEVGFEMDNCVQCDQSPITGSTTTPVTRDLWTAVSQVRATTEIPSTGAAPSMIREDGRVYIDAGLAMDRDASSMAWDWEDDSCSWYHYGADCPALNGASVGQLPIRVARADYAFSPCTYCTEANDGSYWRDAINRMELQRILAMQGAKPLFVSDL</sequence>
<accession>A0A1G6MNJ3</accession>
<dbReference type="InterPro" id="IPR029057">
    <property type="entry name" value="PRTase-like"/>
</dbReference>
<dbReference type="EMBL" id="FNAB01000001">
    <property type="protein sequence ID" value="SDC57158.1"/>
    <property type="molecule type" value="Genomic_DNA"/>
</dbReference>
<keyword evidence="2" id="KW-1185">Reference proteome</keyword>
<proteinExistence type="predicted"/>
<name>A0A1G6MNJ3_9NOCA</name>
<evidence type="ECO:0000313" key="2">
    <source>
        <dbReference type="Proteomes" id="UP000199417"/>
    </source>
</evidence>
<dbReference type="AlphaFoldDB" id="A0A1G6MNJ3"/>
<dbReference type="RefSeq" id="WP_139191116.1">
    <property type="nucleotide sequence ID" value="NZ_FNAB01000001.1"/>
</dbReference>
<evidence type="ECO:0008006" key="3">
    <source>
        <dbReference type="Google" id="ProtNLM"/>
    </source>
</evidence>
<dbReference type="Proteomes" id="UP000199417">
    <property type="component" value="Unassembled WGS sequence"/>
</dbReference>
<organism evidence="1 2">
    <name type="scientific">Rhodococcus tukisamuensis</name>
    <dbReference type="NCBI Taxonomy" id="168276"/>
    <lineage>
        <taxon>Bacteria</taxon>
        <taxon>Bacillati</taxon>
        <taxon>Actinomycetota</taxon>
        <taxon>Actinomycetes</taxon>
        <taxon>Mycobacteriales</taxon>
        <taxon>Nocardiaceae</taxon>
        <taxon>Rhodococcus</taxon>
    </lineage>
</organism>